<sequence length="123" mass="13099">MSYPDPNQPWPQPAPGPYPPSPPAGSGPYGYGYPPNNGAYPPAPPYTHQQSPYYPPPPASQPPARRNSGNSRFWQLLDGLLVLATGHLTHGLGETARARVLTVLTIFGLTLAVIAVVVFVGSR</sequence>
<evidence type="ECO:0000256" key="1">
    <source>
        <dbReference type="SAM" id="MobiDB-lite"/>
    </source>
</evidence>
<organism evidence="3 4">
    <name type="scientific">Mycolicibacterium fortuitum</name>
    <name type="common">Mycobacterium fortuitum</name>
    <dbReference type="NCBI Taxonomy" id="1766"/>
    <lineage>
        <taxon>Bacteria</taxon>
        <taxon>Bacillati</taxon>
        <taxon>Actinomycetota</taxon>
        <taxon>Actinomycetes</taxon>
        <taxon>Mycobacteriales</taxon>
        <taxon>Mycobacteriaceae</taxon>
        <taxon>Mycolicibacterium</taxon>
    </lineage>
</organism>
<accession>A0A378WEE3</accession>
<gene>
    <name evidence="3" type="ORF">NCTC1542_06961</name>
</gene>
<feature type="compositionally biased region" description="Pro residues" evidence="1">
    <location>
        <begin position="1"/>
        <end position="25"/>
    </location>
</feature>
<keyword evidence="2" id="KW-0472">Membrane</keyword>
<evidence type="ECO:0000313" key="4">
    <source>
        <dbReference type="Proteomes" id="UP000255389"/>
    </source>
</evidence>
<feature type="region of interest" description="Disordered" evidence="1">
    <location>
        <begin position="1"/>
        <end position="70"/>
    </location>
</feature>
<evidence type="ECO:0000313" key="3">
    <source>
        <dbReference type="EMBL" id="SUA31606.1"/>
    </source>
</evidence>
<dbReference type="Proteomes" id="UP000255389">
    <property type="component" value="Unassembled WGS sequence"/>
</dbReference>
<keyword evidence="2" id="KW-0812">Transmembrane</keyword>
<protein>
    <submittedName>
        <fullName evidence="3">Uncharacterized protein</fullName>
    </submittedName>
</protein>
<feature type="compositionally biased region" description="Low complexity" evidence="1">
    <location>
        <begin position="31"/>
        <end position="52"/>
    </location>
</feature>
<dbReference type="AlphaFoldDB" id="A0A378WEE3"/>
<name>A0A378WEE3_MYCFO</name>
<keyword evidence="2" id="KW-1133">Transmembrane helix</keyword>
<evidence type="ECO:0000256" key="2">
    <source>
        <dbReference type="SAM" id="Phobius"/>
    </source>
</evidence>
<dbReference type="EMBL" id="UGQY01000006">
    <property type="protein sequence ID" value="SUA31606.1"/>
    <property type="molecule type" value="Genomic_DNA"/>
</dbReference>
<reference evidence="3 4" key="1">
    <citation type="submission" date="2018-06" db="EMBL/GenBank/DDBJ databases">
        <authorList>
            <consortium name="Pathogen Informatics"/>
            <person name="Doyle S."/>
        </authorList>
    </citation>
    <scope>NUCLEOTIDE SEQUENCE [LARGE SCALE GENOMIC DNA]</scope>
    <source>
        <strain evidence="3 4">NCTC1542</strain>
    </source>
</reference>
<proteinExistence type="predicted"/>
<feature type="transmembrane region" description="Helical" evidence="2">
    <location>
        <begin position="98"/>
        <end position="120"/>
    </location>
</feature>